<dbReference type="Pfam" id="PF12669">
    <property type="entry name" value="FeoB_associated"/>
    <property type="match status" value="1"/>
</dbReference>
<dbReference type="EMBL" id="CACRTO010000008">
    <property type="protein sequence ID" value="VYT82574.1"/>
    <property type="molecule type" value="Genomic_DNA"/>
</dbReference>
<evidence type="ECO:0000313" key="1">
    <source>
        <dbReference type="EMBL" id="VYT82574.1"/>
    </source>
</evidence>
<proteinExistence type="predicted"/>
<protein>
    <submittedName>
        <fullName evidence="1">Virus attachment protein p12 family protein</fullName>
    </submittedName>
</protein>
<organism evidence="1">
    <name type="scientific">Clostridium tertium</name>
    <dbReference type="NCBI Taxonomy" id="1559"/>
    <lineage>
        <taxon>Bacteria</taxon>
        <taxon>Bacillati</taxon>
        <taxon>Bacillota</taxon>
        <taxon>Clostridia</taxon>
        <taxon>Eubacteriales</taxon>
        <taxon>Clostridiaceae</taxon>
        <taxon>Clostridium</taxon>
    </lineage>
</organism>
<dbReference type="RefSeq" id="WP_156625188.1">
    <property type="nucleotide sequence ID" value="NZ_CACRTO010000008.1"/>
</dbReference>
<accession>A0A6N2ZSX3</accession>
<reference evidence="1" key="1">
    <citation type="submission" date="2019-11" db="EMBL/GenBank/DDBJ databases">
        <authorList>
            <person name="Feng L."/>
        </authorList>
    </citation>
    <scope>NUCLEOTIDE SEQUENCE</scope>
    <source>
        <strain evidence="1">CTertiumLFYP3</strain>
    </source>
</reference>
<sequence>MEILITLGIVALASYIIYRSVRKSSKGGCTCSSCSSHCPMYKDEKLKIK</sequence>
<dbReference type="AlphaFoldDB" id="A0A6N2ZSX3"/>
<name>A0A6N2ZSX3_9CLOT</name>
<gene>
    <name evidence="1" type="ORF">CTLFYP3_00767</name>
</gene>